<organism evidence="2">
    <name type="scientific">marine metagenome</name>
    <dbReference type="NCBI Taxonomy" id="408172"/>
    <lineage>
        <taxon>unclassified sequences</taxon>
        <taxon>metagenomes</taxon>
        <taxon>ecological metagenomes</taxon>
    </lineage>
</organism>
<dbReference type="InterPro" id="IPR036691">
    <property type="entry name" value="Endo/exonu/phosph_ase_sf"/>
</dbReference>
<dbReference type="GO" id="GO:0006506">
    <property type="term" value="P:GPI anchor biosynthetic process"/>
    <property type="evidence" value="ECO:0007669"/>
    <property type="project" value="TreeGrafter"/>
</dbReference>
<dbReference type="AlphaFoldDB" id="A0A382MTI4"/>
<dbReference type="PANTHER" id="PTHR14859">
    <property type="entry name" value="CALCOFLUOR WHITE HYPERSENSITIVE PROTEIN PRECURSOR"/>
    <property type="match status" value="1"/>
</dbReference>
<dbReference type="GO" id="GO:0016020">
    <property type="term" value="C:membrane"/>
    <property type="evidence" value="ECO:0007669"/>
    <property type="project" value="GOC"/>
</dbReference>
<evidence type="ECO:0000259" key="1">
    <source>
        <dbReference type="Pfam" id="PF03372"/>
    </source>
</evidence>
<gene>
    <name evidence="2" type="ORF">METZ01_LOCUS304269</name>
</gene>
<dbReference type="GO" id="GO:0003824">
    <property type="term" value="F:catalytic activity"/>
    <property type="evidence" value="ECO:0007669"/>
    <property type="project" value="InterPro"/>
</dbReference>
<dbReference type="InterPro" id="IPR005135">
    <property type="entry name" value="Endo/exonuclease/phosphatase"/>
</dbReference>
<accession>A0A382MTI4</accession>
<reference evidence="2" key="1">
    <citation type="submission" date="2018-05" db="EMBL/GenBank/DDBJ databases">
        <authorList>
            <person name="Lanie J.A."/>
            <person name="Ng W.-L."/>
            <person name="Kazmierczak K.M."/>
            <person name="Andrzejewski T.M."/>
            <person name="Davidsen T.M."/>
            <person name="Wayne K.J."/>
            <person name="Tettelin H."/>
            <person name="Glass J.I."/>
            <person name="Rusch D."/>
            <person name="Podicherti R."/>
            <person name="Tsui H.-C.T."/>
            <person name="Winkler M.E."/>
        </authorList>
    </citation>
    <scope>NUCLEOTIDE SEQUENCE</scope>
</reference>
<proteinExistence type="predicted"/>
<sequence>YQASSIKEFGPKKTIKVITWNIRFGVARLRFFGDGCGDRAILTKSEVTTGLEGLAAKIKKEDPDILLLQEVDVQSKKTAYIDQAQWLLDNTDMNYGAYGSMWESQVILADGLGRVNTGNLILSKWKLENAERHQLPLRNDQDGLTQYFYLRRNVLKATVAMPGNLFYAVNTHLTAFATDDTKKKHLDGFKDVLDGIAAEGQYFIAGGDLNEIPPNASKLDYCIEDQCDNESYHTGGESEHKEGAFFAPEITWLYALYQTYTPAISLSEYGRQEAEHFTHSPDNKLKLDRKLDYLWTNTNWTNGITHQEATELSDHIPVSAIWTVK</sequence>
<feature type="non-terminal residue" evidence="2">
    <location>
        <position position="1"/>
    </location>
</feature>
<dbReference type="EMBL" id="UINC01095379">
    <property type="protein sequence ID" value="SVC51415.1"/>
    <property type="molecule type" value="Genomic_DNA"/>
</dbReference>
<name>A0A382MTI4_9ZZZZ</name>
<dbReference type="Gene3D" id="3.60.10.10">
    <property type="entry name" value="Endonuclease/exonuclease/phosphatase"/>
    <property type="match status" value="1"/>
</dbReference>
<dbReference type="PANTHER" id="PTHR14859:SF1">
    <property type="entry name" value="PGAP2-INTERACTING PROTEIN"/>
    <property type="match status" value="1"/>
</dbReference>
<dbReference type="Pfam" id="PF03372">
    <property type="entry name" value="Exo_endo_phos"/>
    <property type="match status" value="1"/>
</dbReference>
<evidence type="ECO:0000313" key="2">
    <source>
        <dbReference type="EMBL" id="SVC51415.1"/>
    </source>
</evidence>
<dbReference type="InterPro" id="IPR051916">
    <property type="entry name" value="GPI-anchor_lipid_remodeler"/>
</dbReference>
<protein>
    <recommendedName>
        <fullName evidence="1">Endonuclease/exonuclease/phosphatase domain-containing protein</fullName>
    </recommendedName>
</protein>
<dbReference type="SUPFAM" id="SSF56219">
    <property type="entry name" value="DNase I-like"/>
    <property type="match status" value="1"/>
</dbReference>
<feature type="domain" description="Endonuclease/exonuclease/phosphatase" evidence="1">
    <location>
        <begin position="18"/>
        <end position="315"/>
    </location>
</feature>